<protein>
    <submittedName>
        <fullName evidence="2">Uncharacterized protein</fullName>
    </submittedName>
</protein>
<feature type="transmembrane region" description="Helical" evidence="1">
    <location>
        <begin position="28"/>
        <end position="45"/>
    </location>
</feature>
<dbReference type="Proteomes" id="UP000185490">
    <property type="component" value="Chromosome"/>
</dbReference>
<keyword evidence="1" id="KW-0812">Transmembrane</keyword>
<evidence type="ECO:0000313" key="2">
    <source>
        <dbReference type="EMBL" id="APT74866.1"/>
    </source>
</evidence>
<keyword evidence="1" id="KW-0472">Membrane</keyword>
<dbReference type="EMBL" id="CP007389">
    <property type="protein sequence ID" value="APT74866.1"/>
    <property type="molecule type" value="Genomic_DNA"/>
</dbReference>
<accession>A0ABN4UZX8</accession>
<keyword evidence="1" id="KW-1133">Transmembrane helix</keyword>
<name>A0ABN4UZX8_9BACT</name>
<evidence type="ECO:0000313" key="3">
    <source>
        <dbReference type="Proteomes" id="UP000185490"/>
    </source>
</evidence>
<sequence length="112" mass="13671">MYRILTILIFVISHYFLFYILFLPINLHIFLVTFFSYFVIFSLFLETITFSAKLKENFLEINTIFYKRKFDLSKIEYFRYSHFCVKIRSEGKKYTFPPMGGCLRKVEELLQK</sequence>
<evidence type="ECO:0000256" key="1">
    <source>
        <dbReference type="SAM" id="Phobius"/>
    </source>
</evidence>
<gene>
    <name evidence="2" type="ORF">BW47_05495</name>
</gene>
<reference evidence="2 3" key="1">
    <citation type="submission" date="2014-02" db="EMBL/GenBank/DDBJ databases">
        <title>Diversity of Thermotogales isolates from hydrothermal vents.</title>
        <authorList>
            <person name="Haverkamp T.H.A."/>
            <person name="Lossouarn J."/>
            <person name="Geslin C."/>
            <person name="Nesbo C.L."/>
        </authorList>
    </citation>
    <scope>NUCLEOTIDE SEQUENCE [LARGE SCALE GENOMIC DNA]</scope>
    <source>
        <strain evidence="2 3">431</strain>
    </source>
</reference>
<keyword evidence="3" id="KW-1185">Reference proteome</keyword>
<organism evidence="2 3">
    <name type="scientific">Thermosipho melanesiensis</name>
    <dbReference type="NCBI Taxonomy" id="46541"/>
    <lineage>
        <taxon>Bacteria</taxon>
        <taxon>Thermotogati</taxon>
        <taxon>Thermotogota</taxon>
        <taxon>Thermotogae</taxon>
        <taxon>Thermotogales</taxon>
        <taxon>Fervidobacteriaceae</taxon>
        <taxon>Thermosipho</taxon>
    </lineage>
</organism>
<feature type="transmembrane region" description="Helical" evidence="1">
    <location>
        <begin position="5"/>
        <end position="22"/>
    </location>
</feature>
<proteinExistence type="predicted"/>